<protein>
    <submittedName>
        <fullName evidence="2">Uncharacterized protein</fullName>
    </submittedName>
</protein>
<evidence type="ECO:0000256" key="1">
    <source>
        <dbReference type="SAM" id="MobiDB-lite"/>
    </source>
</evidence>
<proteinExistence type="predicted"/>
<organism evidence="2">
    <name type="scientific">Talaromyces marneffei PM1</name>
    <dbReference type="NCBI Taxonomy" id="1077442"/>
    <lineage>
        <taxon>Eukaryota</taxon>
        <taxon>Fungi</taxon>
        <taxon>Dikarya</taxon>
        <taxon>Ascomycota</taxon>
        <taxon>Pezizomycotina</taxon>
        <taxon>Eurotiomycetes</taxon>
        <taxon>Eurotiomycetidae</taxon>
        <taxon>Eurotiales</taxon>
        <taxon>Trichocomaceae</taxon>
        <taxon>Talaromyces</taxon>
        <taxon>Talaromyces sect. Talaromyces</taxon>
    </lineage>
</organism>
<accession>A0A093UNC0</accession>
<name>A0A093UNC0_TALMA</name>
<reference evidence="2" key="1">
    <citation type="journal article" date="2014" name="PLoS Genet.">
        <title>Signature Gene Expression Reveals Novel Clues to the Molecular Mechanisms of Dimorphic Transition in Penicillium marneffei.</title>
        <authorList>
            <person name="Yang E."/>
            <person name="Wang G."/>
            <person name="Cai J."/>
            <person name="Woo P.C."/>
            <person name="Lau S.K."/>
            <person name="Yuen K.-Y."/>
            <person name="Chow W.-N."/>
            <person name="Lin X."/>
        </authorList>
    </citation>
    <scope>NUCLEOTIDE SEQUENCE [LARGE SCALE GENOMIC DNA]</scope>
    <source>
        <strain evidence="2">PM1</strain>
    </source>
</reference>
<dbReference type="AlphaFoldDB" id="A0A093UNC0"/>
<gene>
    <name evidence="2" type="ORF">GQ26_0600240</name>
</gene>
<dbReference type="EMBL" id="JPOX01000060">
    <property type="protein sequence ID" value="KFX41415.1"/>
    <property type="molecule type" value="Genomic_DNA"/>
</dbReference>
<evidence type="ECO:0000313" key="2">
    <source>
        <dbReference type="EMBL" id="KFX41415.1"/>
    </source>
</evidence>
<comment type="caution">
    <text evidence="2">The sequence shown here is derived from an EMBL/GenBank/DDBJ whole genome shotgun (WGS) entry which is preliminary data.</text>
</comment>
<feature type="region of interest" description="Disordered" evidence="1">
    <location>
        <begin position="49"/>
        <end position="74"/>
    </location>
</feature>
<dbReference type="HOGENOM" id="CLU_1031255_0_0_1"/>
<sequence length="270" mass="28177">MQKTAVFTWSGPMFNPFGKPKSDTGESSFGSGKPSAGVFKSGSSFGSGTVSTSVPEHISPFGKPKSDTGESSFGSSKAAAGLFGGFSAVSKSSFEHTKTSKPLPGHTDFSIPASLTAPVDTSSLNGPLTLKPPPGAWPDSNMFVFPPSSSAATGTASLVSGTVSSSAPAPSFSMPTGYTEVNGPSGKRYVATDPELLPNGFYVYDNGDTLRKDPDGSLFRYYQEGFSIATDPDGNSIKRTTFVNTPISKEHIPTMVGFPTKKQPSLNSYY</sequence>